<evidence type="ECO:0000256" key="3">
    <source>
        <dbReference type="ARBA" id="ARBA00005784"/>
    </source>
</evidence>
<dbReference type="AlphaFoldDB" id="A0AAE1W985"/>
<reference evidence="7" key="2">
    <citation type="journal article" date="2024" name="Plant">
        <title>Genomic evolution and insights into agronomic trait innovations of Sesamum species.</title>
        <authorList>
            <person name="Miao H."/>
            <person name="Wang L."/>
            <person name="Qu L."/>
            <person name="Liu H."/>
            <person name="Sun Y."/>
            <person name="Le M."/>
            <person name="Wang Q."/>
            <person name="Wei S."/>
            <person name="Zheng Y."/>
            <person name="Lin W."/>
            <person name="Duan Y."/>
            <person name="Cao H."/>
            <person name="Xiong S."/>
            <person name="Wang X."/>
            <person name="Wei L."/>
            <person name="Li C."/>
            <person name="Ma Q."/>
            <person name="Ju M."/>
            <person name="Zhao R."/>
            <person name="Li G."/>
            <person name="Mu C."/>
            <person name="Tian Q."/>
            <person name="Mei H."/>
            <person name="Zhang T."/>
            <person name="Gao T."/>
            <person name="Zhang H."/>
        </authorList>
    </citation>
    <scope>NUCLEOTIDE SEQUENCE</scope>
    <source>
        <strain evidence="7">K16</strain>
    </source>
</reference>
<dbReference type="Proteomes" id="UP001289374">
    <property type="component" value="Unassembled WGS sequence"/>
</dbReference>
<comment type="similarity">
    <text evidence="3 6">Belongs to the pectinacetylesterase family.</text>
</comment>
<dbReference type="GO" id="GO:0071555">
    <property type="term" value="P:cell wall organization"/>
    <property type="evidence" value="ECO:0007669"/>
    <property type="project" value="UniProtKB-KW"/>
</dbReference>
<evidence type="ECO:0000256" key="2">
    <source>
        <dbReference type="ARBA" id="ARBA00004191"/>
    </source>
</evidence>
<evidence type="ECO:0000313" key="8">
    <source>
        <dbReference type="Proteomes" id="UP001289374"/>
    </source>
</evidence>
<evidence type="ECO:0000313" key="7">
    <source>
        <dbReference type="EMBL" id="KAK4389094.1"/>
    </source>
</evidence>
<dbReference type="InterPro" id="IPR004963">
    <property type="entry name" value="PAE/NOTUM"/>
</dbReference>
<evidence type="ECO:0000256" key="1">
    <source>
        <dbReference type="ARBA" id="ARBA00003534"/>
    </source>
</evidence>
<sequence length="372" mass="41645">MSIRFVAVRQVFCFMPYGSGRVCSKNQSSELGSRDSSIKKAVNESSRVKIISFRLDLNLLWTLKTIMSGRLLKCLHILVFMLIVLRTESFYVDITYVRSAVAKGGRGYGTGINNWLVHIEGGGWCNNVTTCLARKNNRLGSSKYMVKQLAFSGILNMKANFNPDFYNWNRVKVRYCDGASFTGDVEAVNPVTKLHYRGARVFLAVMEDLLAKGMKNAENAVLSGCSAGGLTTILHCDSFKALLPMGTKVKCFSDAGYFINTETTRICPDPMHLKNEAEDPLSLSIKKRFVYTPPKEVASSTRIEALHCPRRILFDRSKQLEGLQCIHIPTVFVIATSSPPNYMPEHQGDAQDKNTYYKSFYAKYGNVSIVDL</sequence>
<dbReference type="EMBL" id="JACGWL010000013">
    <property type="protein sequence ID" value="KAK4389094.1"/>
    <property type="molecule type" value="Genomic_DNA"/>
</dbReference>
<keyword evidence="5 6" id="KW-0961">Cell wall biogenesis/degradation</keyword>
<accession>A0AAE1W985</accession>
<comment type="function">
    <text evidence="1 6">Hydrolyzes acetyl esters in homogalacturonan regions of pectin. In type I primary cell wall, galacturonic acid residues of pectin can be acetylated at the O-2 and O-3 positions. Decreasing the degree of acetylation of pectin gels in vitro alters their physical properties.</text>
</comment>
<proteinExistence type="inferred from homology"/>
<evidence type="ECO:0000256" key="5">
    <source>
        <dbReference type="ARBA" id="ARBA00023316"/>
    </source>
</evidence>
<gene>
    <name evidence="7" type="ORF">Sango_2246400</name>
</gene>
<reference evidence="7" key="1">
    <citation type="submission" date="2020-06" db="EMBL/GenBank/DDBJ databases">
        <authorList>
            <person name="Li T."/>
            <person name="Hu X."/>
            <person name="Zhang T."/>
            <person name="Song X."/>
            <person name="Zhang H."/>
            <person name="Dai N."/>
            <person name="Sheng W."/>
            <person name="Hou X."/>
            <person name="Wei L."/>
        </authorList>
    </citation>
    <scope>NUCLEOTIDE SEQUENCE</scope>
    <source>
        <strain evidence="7">K16</strain>
        <tissue evidence="7">Leaf</tissue>
    </source>
</reference>
<keyword evidence="4 6" id="KW-0134">Cell wall</keyword>
<organism evidence="7 8">
    <name type="scientific">Sesamum angolense</name>
    <dbReference type="NCBI Taxonomy" id="2727404"/>
    <lineage>
        <taxon>Eukaryota</taxon>
        <taxon>Viridiplantae</taxon>
        <taxon>Streptophyta</taxon>
        <taxon>Embryophyta</taxon>
        <taxon>Tracheophyta</taxon>
        <taxon>Spermatophyta</taxon>
        <taxon>Magnoliopsida</taxon>
        <taxon>eudicotyledons</taxon>
        <taxon>Gunneridae</taxon>
        <taxon>Pentapetalae</taxon>
        <taxon>asterids</taxon>
        <taxon>lamiids</taxon>
        <taxon>Lamiales</taxon>
        <taxon>Pedaliaceae</taxon>
        <taxon>Sesamum</taxon>
    </lineage>
</organism>
<evidence type="ECO:0000256" key="6">
    <source>
        <dbReference type="RuleBase" id="RU363114"/>
    </source>
</evidence>
<keyword evidence="6" id="KW-0378">Hydrolase</keyword>
<name>A0AAE1W985_9LAMI</name>
<dbReference type="EC" id="3.1.1.-" evidence="6"/>
<comment type="caution">
    <text evidence="7">The sequence shown here is derived from an EMBL/GenBank/DDBJ whole genome shotgun (WGS) entry which is preliminary data.</text>
</comment>
<keyword evidence="8" id="KW-1185">Reference proteome</keyword>
<dbReference type="PANTHER" id="PTHR21562">
    <property type="entry name" value="NOTUM-RELATED"/>
    <property type="match status" value="1"/>
</dbReference>
<dbReference type="GO" id="GO:0009505">
    <property type="term" value="C:plant-type cell wall"/>
    <property type="evidence" value="ECO:0007669"/>
    <property type="project" value="TreeGrafter"/>
</dbReference>
<evidence type="ECO:0000256" key="4">
    <source>
        <dbReference type="ARBA" id="ARBA00022512"/>
    </source>
</evidence>
<dbReference type="PANTHER" id="PTHR21562:SF93">
    <property type="entry name" value="PECTIN ACETYLESTERASE 8"/>
    <property type="match status" value="1"/>
</dbReference>
<dbReference type="Pfam" id="PF03283">
    <property type="entry name" value="PAE"/>
    <property type="match status" value="1"/>
</dbReference>
<dbReference type="GO" id="GO:0052793">
    <property type="term" value="F:pectin acetylesterase activity"/>
    <property type="evidence" value="ECO:0007669"/>
    <property type="project" value="TreeGrafter"/>
</dbReference>
<protein>
    <recommendedName>
        <fullName evidence="6">Pectin acetylesterase</fullName>
        <ecNumber evidence="6">3.1.1.-</ecNumber>
    </recommendedName>
</protein>
<keyword evidence="6" id="KW-0964">Secreted</keyword>
<comment type="subcellular location">
    <subcellularLocation>
        <location evidence="2 6">Secreted</location>
        <location evidence="2 6">Cell wall</location>
    </subcellularLocation>
</comment>